<sequence length="375" mass="39814">MLGHPEGVVAEGLGVAGLGDDVRVQLRQTAGAVRIVVRTEKIDRFMASPVLPQCRTRVPVVSFLVTRILESDTQGFKMPLDDDLPPDDAPGSAPAERASTGIQSAEIALTVLSAMARTGGAHAVSELGRLLGMPRAKVHRYLVSLERMGFVEQDPASARYRLGTQALQVGLSALTDVDFVREGSTMLPKLAERLNESVFLSVWSDRGPVIVRWEDGGRRVTINVRVGSVMPLLNSATGQACAAWMPEIQIAPLIDRELHGPGAARVGLTDWLNCRARWQAVRHEGVARITGTLVHGIDSVAVPVLDAQGKLAGAITALGLSSVFDAGEDGTPARLLREAGRALSLRLGYHGQALTAGTAAPAKRGRRPKHAPASA</sequence>
<accession>F6G4D1</accession>
<evidence type="ECO:0000256" key="1">
    <source>
        <dbReference type="ARBA" id="ARBA00023015"/>
    </source>
</evidence>
<dbReference type="Gene3D" id="1.10.10.10">
    <property type="entry name" value="Winged helix-like DNA-binding domain superfamily/Winged helix DNA-binding domain"/>
    <property type="match status" value="1"/>
</dbReference>
<name>F6G4D1_RALS8</name>
<dbReference type="HOGENOM" id="CLU_062618_2_0_4"/>
<organism evidence="7 8">
    <name type="scientific">Ralstonia solanacearum (strain Po82)</name>
    <dbReference type="NCBI Taxonomy" id="1031711"/>
    <lineage>
        <taxon>Bacteria</taxon>
        <taxon>Pseudomonadati</taxon>
        <taxon>Pseudomonadota</taxon>
        <taxon>Betaproteobacteria</taxon>
        <taxon>Burkholderiales</taxon>
        <taxon>Burkholderiaceae</taxon>
        <taxon>Ralstonia</taxon>
        <taxon>Ralstonia solanacearum species complex</taxon>
    </lineage>
</organism>
<feature type="domain" description="IclR-ED" evidence="6">
    <location>
        <begin position="165"/>
        <end position="349"/>
    </location>
</feature>
<feature type="domain" description="HTH iclR-type" evidence="5">
    <location>
        <begin position="102"/>
        <end position="164"/>
    </location>
</feature>
<evidence type="ECO:0000313" key="7">
    <source>
        <dbReference type="EMBL" id="AEG70395.1"/>
    </source>
</evidence>
<dbReference type="SUPFAM" id="SSF46785">
    <property type="entry name" value="Winged helix' DNA-binding domain"/>
    <property type="match status" value="1"/>
</dbReference>
<dbReference type="AlphaFoldDB" id="F6G4D1"/>
<evidence type="ECO:0000259" key="6">
    <source>
        <dbReference type="PROSITE" id="PS51078"/>
    </source>
</evidence>
<dbReference type="InterPro" id="IPR014757">
    <property type="entry name" value="Tscrpt_reg_IclR_C"/>
</dbReference>
<dbReference type="SMART" id="SM00346">
    <property type="entry name" value="HTH_ICLR"/>
    <property type="match status" value="1"/>
</dbReference>
<evidence type="ECO:0000256" key="4">
    <source>
        <dbReference type="SAM" id="MobiDB-lite"/>
    </source>
</evidence>
<dbReference type="eggNOG" id="COG1414">
    <property type="taxonomic scope" value="Bacteria"/>
</dbReference>
<dbReference type="KEGG" id="rsn:RSPO_c03103"/>
<dbReference type="Pfam" id="PF09339">
    <property type="entry name" value="HTH_IclR"/>
    <property type="match status" value="1"/>
</dbReference>
<dbReference type="PATRIC" id="fig|1031711.3.peg.3034"/>
<keyword evidence="2" id="KW-0238">DNA-binding</keyword>
<evidence type="ECO:0000256" key="3">
    <source>
        <dbReference type="ARBA" id="ARBA00023163"/>
    </source>
</evidence>
<dbReference type="InterPro" id="IPR036388">
    <property type="entry name" value="WH-like_DNA-bd_sf"/>
</dbReference>
<keyword evidence="3" id="KW-0804">Transcription</keyword>
<dbReference type="InterPro" id="IPR005471">
    <property type="entry name" value="Tscrpt_reg_IclR_N"/>
</dbReference>
<evidence type="ECO:0000256" key="2">
    <source>
        <dbReference type="ARBA" id="ARBA00023125"/>
    </source>
</evidence>
<keyword evidence="1" id="KW-0805">Transcription regulation</keyword>
<dbReference type="PROSITE" id="PS51077">
    <property type="entry name" value="HTH_ICLR"/>
    <property type="match status" value="1"/>
</dbReference>
<evidence type="ECO:0000259" key="5">
    <source>
        <dbReference type="PROSITE" id="PS51077"/>
    </source>
</evidence>
<dbReference type="InterPro" id="IPR029016">
    <property type="entry name" value="GAF-like_dom_sf"/>
</dbReference>
<dbReference type="SUPFAM" id="SSF55781">
    <property type="entry name" value="GAF domain-like"/>
    <property type="match status" value="1"/>
</dbReference>
<evidence type="ECO:0000313" key="8">
    <source>
        <dbReference type="Proteomes" id="UP000007953"/>
    </source>
</evidence>
<dbReference type="PANTHER" id="PTHR30136">
    <property type="entry name" value="HELIX-TURN-HELIX TRANSCRIPTIONAL REGULATOR, ICLR FAMILY"/>
    <property type="match status" value="1"/>
</dbReference>
<dbReference type="GO" id="GO:0045892">
    <property type="term" value="P:negative regulation of DNA-templated transcription"/>
    <property type="evidence" value="ECO:0007669"/>
    <property type="project" value="TreeGrafter"/>
</dbReference>
<dbReference type="FunFam" id="1.10.10.10:FF:000056">
    <property type="entry name" value="IclR family transcriptional regulator"/>
    <property type="match status" value="1"/>
</dbReference>
<dbReference type="GO" id="GO:0003700">
    <property type="term" value="F:DNA-binding transcription factor activity"/>
    <property type="evidence" value="ECO:0007669"/>
    <property type="project" value="TreeGrafter"/>
</dbReference>
<dbReference type="EMBL" id="CP002819">
    <property type="protein sequence ID" value="AEG70395.1"/>
    <property type="molecule type" value="Genomic_DNA"/>
</dbReference>
<reference evidence="7 8" key="1">
    <citation type="journal article" date="2011" name="J. Bacteriol.">
        <title>Complete genome sequence of the plant pathogen Ralstonia solanacearum strain Po82.</title>
        <authorList>
            <person name="Xu J."/>
            <person name="Zheng H.J."/>
            <person name="Liu L."/>
            <person name="Pan Z.C."/>
            <person name="Prior P."/>
            <person name="Tang B."/>
            <person name="Xu J.S."/>
            <person name="Zhang H."/>
            <person name="Tian Q."/>
            <person name="Zhang L.Q."/>
            <person name="Feng J."/>
        </authorList>
    </citation>
    <scope>NUCLEOTIDE SEQUENCE [LARGE SCALE GENOMIC DNA]</scope>
    <source>
        <strain evidence="7 8">Po82</strain>
    </source>
</reference>
<feature type="region of interest" description="Disordered" evidence="4">
    <location>
        <begin position="76"/>
        <end position="98"/>
    </location>
</feature>
<dbReference type="InterPro" id="IPR036390">
    <property type="entry name" value="WH_DNA-bd_sf"/>
</dbReference>
<dbReference type="PANTHER" id="PTHR30136:SF8">
    <property type="entry name" value="TRANSCRIPTIONAL REGULATORY PROTEIN"/>
    <property type="match status" value="1"/>
</dbReference>
<gene>
    <name evidence="7" type="ordered locus">RSPO_c03103</name>
</gene>
<dbReference type="Pfam" id="PF01614">
    <property type="entry name" value="IclR_C"/>
    <property type="match status" value="1"/>
</dbReference>
<dbReference type="InterPro" id="IPR050707">
    <property type="entry name" value="HTH_MetabolicPath_Reg"/>
</dbReference>
<protein>
    <submittedName>
        <fullName evidence="7">Transcriptional regulator, IclR family</fullName>
    </submittedName>
</protein>
<dbReference type="Proteomes" id="UP000007953">
    <property type="component" value="Chromosome"/>
</dbReference>
<dbReference type="Gene3D" id="3.30.450.40">
    <property type="match status" value="1"/>
</dbReference>
<proteinExistence type="predicted"/>
<dbReference type="GO" id="GO:0003677">
    <property type="term" value="F:DNA binding"/>
    <property type="evidence" value="ECO:0007669"/>
    <property type="project" value="UniProtKB-KW"/>
</dbReference>
<dbReference type="PROSITE" id="PS51078">
    <property type="entry name" value="ICLR_ED"/>
    <property type="match status" value="1"/>
</dbReference>